<dbReference type="SUPFAM" id="SSF52266">
    <property type="entry name" value="SGNH hydrolase"/>
    <property type="match status" value="1"/>
</dbReference>
<keyword evidence="3" id="KW-1185">Reference proteome</keyword>
<dbReference type="CDD" id="cd01839">
    <property type="entry name" value="SGNH_arylesterase_like"/>
    <property type="match status" value="1"/>
</dbReference>
<dbReference type="InterPro" id="IPR036514">
    <property type="entry name" value="SGNH_hydro_sf"/>
</dbReference>
<gene>
    <name evidence="2" type="ORF">GCM10007879_27010</name>
</gene>
<feature type="domain" description="SGNH hydrolase-type esterase" evidence="1">
    <location>
        <begin position="6"/>
        <end position="192"/>
    </location>
</feature>
<dbReference type="Pfam" id="PF13472">
    <property type="entry name" value="Lipase_GDSL_2"/>
    <property type="match status" value="1"/>
</dbReference>
<comment type="caution">
    <text evidence="2">The sequence shown here is derived from an EMBL/GenBank/DDBJ whole genome shotgun (WGS) entry which is preliminary data.</text>
</comment>
<dbReference type="InterPro" id="IPR013830">
    <property type="entry name" value="SGNH_hydro"/>
</dbReference>
<evidence type="ECO:0000259" key="1">
    <source>
        <dbReference type="Pfam" id="PF13472"/>
    </source>
</evidence>
<name>A0ABQ5UUT4_9HYPH</name>
<dbReference type="RefSeq" id="WP_284365390.1">
    <property type="nucleotide sequence ID" value="NZ_BSNI01000002.1"/>
</dbReference>
<dbReference type="PANTHER" id="PTHR30383">
    <property type="entry name" value="THIOESTERASE 1/PROTEASE 1/LYSOPHOSPHOLIPASE L1"/>
    <property type="match status" value="1"/>
</dbReference>
<evidence type="ECO:0000313" key="3">
    <source>
        <dbReference type="Proteomes" id="UP001161405"/>
    </source>
</evidence>
<dbReference type="EMBL" id="BSNI01000002">
    <property type="protein sequence ID" value="GLQ18452.1"/>
    <property type="molecule type" value="Genomic_DNA"/>
</dbReference>
<evidence type="ECO:0000313" key="2">
    <source>
        <dbReference type="EMBL" id="GLQ18452.1"/>
    </source>
</evidence>
<dbReference type="InterPro" id="IPR051532">
    <property type="entry name" value="Ester_Hydrolysis_Enzymes"/>
</dbReference>
<organism evidence="2 3">
    <name type="scientific">Maritalea porphyrae</name>
    <dbReference type="NCBI Taxonomy" id="880732"/>
    <lineage>
        <taxon>Bacteria</taxon>
        <taxon>Pseudomonadati</taxon>
        <taxon>Pseudomonadota</taxon>
        <taxon>Alphaproteobacteria</taxon>
        <taxon>Hyphomicrobiales</taxon>
        <taxon>Devosiaceae</taxon>
        <taxon>Maritalea</taxon>
    </lineage>
</organism>
<reference evidence="2" key="2">
    <citation type="submission" date="2023-01" db="EMBL/GenBank/DDBJ databases">
        <title>Draft genome sequence of Maritalea porphyrae strain NBRC 107169.</title>
        <authorList>
            <person name="Sun Q."/>
            <person name="Mori K."/>
        </authorList>
    </citation>
    <scope>NUCLEOTIDE SEQUENCE</scope>
    <source>
        <strain evidence="2">NBRC 107169</strain>
    </source>
</reference>
<accession>A0ABQ5UUT4</accession>
<reference evidence="2" key="1">
    <citation type="journal article" date="2014" name="Int. J. Syst. Evol. Microbiol.">
        <title>Complete genome of a new Firmicutes species belonging to the dominant human colonic microbiota ('Ruminococcus bicirculans') reveals two chromosomes and a selective capacity to utilize plant glucans.</title>
        <authorList>
            <consortium name="NISC Comparative Sequencing Program"/>
            <person name="Wegmann U."/>
            <person name="Louis P."/>
            <person name="Goesmann A."/>
            <person name="Henrissat B."/>
            <person name="Duncan S.H."/>
            <person name="Flint H.J."/>
        </authorList>
    </citation>
    <scope>NUCLEOTIDE SEQUENCE</scope>
    <source>
        <strain evidence="2">NBRC 107169</strain>
    </source>
</reference>
<proteinExistence type="predicted"/>
<dbReference type="PANTHER" id="PTHR30383:SF29">
    <property type="entry name" value="SGNH HYDROLASE-TYPE ESTERASE DOMAIN-CONTAINING PROTEIN"/>
    <property type="match status" value="1"/>
</dbReference>
<sequence>MKNVLAFGDSLTWGADAKSGGRHAFEDRWPNVLEAQLAGQARVFAEGLNGRTTVFDDYSIATERNGAKALPSLLATHEPLDLVIIFLGTNDMRTHICGNAAGSAMGITRLITIVKTFAYKPGHPIPDILVLSPPLVEAGADALFNDVMAGAAELSTAYAAKYRQICERENVNFFDVAPIVQLDPTDGVHLDAANTRKIGLALAPVVKELLSLN</sequence>
<protein>
    <submittedName>
        <fullName evidence="2">Arylesterase</fullName>
    </submittedName>
</protein>
<dbReference type="Proteomes" id="UP001161405">
    <property type="component" value="Unassembled WGS sequence"/>
</dbReference>
<dbReference type="Gene3D" id="3.40.50.1110">
    <property type="entry name" value="SGNH hydrolase"/>
    <property type="match status" value="1"/>
</dbReference>